<accession>C6XMB7</accession>
<dbReference type="Pfam" id="PF05728">
    <property type="entry name" value="UPF0227"/>
    <property type="match status" value="1"/>
</dbReference>
<dbReference type="SUPFAM" id="SSF53474">
    <property type="entry name" value="alpha/beta-Hydrolases"/>
    <property type="match status" value="1"/>
</dbReference>
<dbReference type="InterPro" id="IPR029058">
    <property type="entry name" value="AB_hydrolase_fold"/>
</dbReference>
<evidence type="ECO:0000313" key="2">
    <source>
        <dbReference type="Proteomes" id="UP000002745"/>
    </source>
</evidence>
<organism evidence="1 2">
    <name type="scientific">Hirschia baltica (strain ATCC 49814 / DSM 5838 / IFAM 1418)</name>
    <dbReference type="NCBI Taxonomy" id="582402"/>
    <lineage>
        <taxon>Bacteria</taxon>
        <taxon>Pseudomonadati</taxon>
        <taxon>Pseudomonadota</taxon>
        <taxon>Alphaproteobacteria</taxon>
        <taxon>Hyphomonadales</taxon>
        <taxon>Hyphomonadaceae</taxon>
        <taxon>Hirschia</taxon>
    </lineage>
</organism>
<dbReference type="OrthoDB" id="7775014at2"/>
<proteinExistence type="predicted"/>
<dbReference type="KEGG" id="hba:Hbal_0358"/>
<dbReference type="InterPro" id="IPR008886">
    <property type="entry name" value="UPF0227/Esterase_YqiA"/>
</dbReference>
<keyword evidence="2" id="KW-1185">Reference proteome</keyword>
<name>C6XMB7_HIRBI</name>
<dbReference type="Gene3D" id="3.40.50.1820">
    <property type="entry name" value="alpha/beta hydrolase"/>
    <property type="match status" value="1"/>
</dbReference>
<reference evidence="2" key="1">
    <citation type="journal article" date="2011" name="J. Bacteriol.">
        <title>Genome sequences of eight morphologically diverse alphaproteobacteria.</title>
        <authorList>
            <consortium name="US DOE Joint Genome Institute"/>
            <person name="Brown P.J."/>
            <person name="Kysela D.T."/>
            <person name="Buechlein A."/>
            <person name="Hemmerich C."/>
            <person name="Brun Y.V."/>
        </authorList>
    </citation>
    <scope>NUCLEOTIDE SEQUENCE [LARGE SCALE GENOMIC DNA]</scope>
    <source>
        <strain evidence="2">ATCC 49814 / DSM 5838 / IFAM 1418</strain>
    </source>
</reference>
<dbReference type="EMBL" id="CP001678">
    <property type="protein sequence ID" value="ACT58060.1"/>
    <property type="molecule type" value="Genomic_DNA"/>
</dbReference>
<dbReference type="eggNOG" id="COG1506">
    <property type="taxonomic scope" value="Bacteria"/>
</dbReference>
<sequence>MDQSAKLNDEAGQTLLDASHYRISYFDRGSDQLVITFNSMGQILEDDFGRHFFKSINISQINVACSHKDFFQSLSRESFLQAVSSVIAQHSDIVFYGTSLGGYAAIYFGSLLNARILAIAPRLPIHNYMEGLRSYHPDIELLHTDLNQVNSMQNSVLVVFDPEDEADSKFVSYFLTGRKNTRLITLNGAGHFILKQLNAINMLGPCIEGFIRSGDFGEDAIDVSAFTQPRRAKAEAALNHGDLAAARIEIEYLIKIRTGHDPFMTPWGLVKQYVELCDEIDIELPHILPTEHATLSRRMGQPSTPQKMMEAIIKHNYLTCQYQACLSLAELARVRYPESQIARTYVDKARIVIGKIGPN</sequence>
<gene>
    <name evidence="1" type="ordered locus">Hbal_0358</name>
</gene>
<dbReference type="Proteomes" id="UP000002745">
    <property type="component" value="Chromosome"/>
</dbReference>
<dbReference type="AlphaFoldDB" id="C6XMB7"/>
<protein>
    <submittedName>
        <fullName evidence="1">Uncharacterized protein</fullName>
    </submittedName>
</protein>
<dbReference type="STRING" id="582402.Hbal_0358"/>
<dbReference type="HOGENOM" id="CLU_771105_0_0_5"/>
<evidence type="ECO:0000313" key="1">
    <source>
        <dbReference type="EMBL" id="ACT58060.1"/>
    </source>
</evidence>
<dbReference type="RefSeq" id="WP_015826210.1">
    <property type="nucleotide sequence ID" value="NC_012982.1"/>
</dbReference>